<dbReference type="GO" id="GO:0004852">
    <property type="term" value="F:uroporphyrinogen-III synthase activity"/>
    <property type="evidence" value="ECO:0007669"/>
    <property type="project" value="InterPro"/>
</dbReference>
<dbReference type="InterPro" id="IPR003754">
    <property type="entry name" value="4pyrrol_synth_uPrphyn_synth"/>
</dbReference>
<gene>
    <name evidence="2" type="ORF">Red20E09_40</name>
</gene>
<proteinExistence type="predicted"/>
<dbReference type="Pfam" id="PF02602">
    <property type="entry name" value="HEM4"/>
    <property type="match status" value="1"/>
</dbReference>
<dbReference type="InterPro" id="IPR036108">
    <property type="entry name" value="4pyrrol_syn_uPrphyn_synt_sf"/>
</dbReference>
<dbReference type="EMBL" id="AY552545">
    <property type="protein sequence ID" value="AAS73063.1"/>
    <property type="molecule type" value="Genomic_DNA"/>
</dbReference>
<protein>
    <recommendedName>
        <fullName evidence="1">Tetrapyrrole biosynthesis uroporphyrinogen III synthase domain-containing protein</fullName>
    </recommendedName>
</protein>
<dbReference type="CDD" id="cd06578">
    <property type="entry name" value="HemD"/>
    <property type="match status" value="1"/>
</dbReference>
<sequence>MNIIDTRSNIAFSNHKKGSIKNIPLFELKSFEYALPSKDFTDIIFQSIPSVEFFKEKDHLINKDIYTMGPSTKNFLLQKGFDSICPAIPGSKELIKLLPNLNNNKYLIVKGDDGLSDIFDYLYKNKNNVEEISCYKRVKFKSYDDVKESFLKADAVIFSSTFGAQIFFEEIYSSDVKAKLFGISNRIINYISDIGYESKFIDYFANDIAESIKNSI</sequence>
<evidence type="ECO:0000259" key="1">
    <source>
        <dbReference type="Pfam" id="PF02602"/>
    </source>
</evidence>
<accession>Q6Q924</accession>
<dbReference type="SUPFAM" id="SSF69618">
    <property type="entry name" value="HemD-like"/>
    <property type="match status" value="1"/>
</dbReference>
<dbReference type="Gene3D" id="3.40.50.10090">
    <property type="match status" value="2"/>
</dbReference>
<evidence type="ECO:0000313" key="2">
    <source>
        <dbReference type="EMBL" id="AAS73063.1"/>
    </source>
</evidence>
<organism evidence="2">
    <name type="scientific">uncultured marine gamma proteobacterium EBAC20E09</name>
    <dbReference type="NCBI Taxonomy" id="266134"/>
    <lineage>
        <taxon>Bacteria</taxon>
        <taxon>Pseudomonadati</taxon>
        <taxon>Pseudomonadota</taxon>
        <taxon>Gammaproteobacteria</taxon>
        <taxon>SAR86 cluster</taxon>
        <taxon>environmental samples</taxon>
    </lineage>
</organism>
<dbReference type="AlphaFoldDB" id="Q6Q924"/>
<name>Q6Q924_9GAMM</name>
<dbReference type="GO" id="GO:0033014">
    <property type="term" value="P:tetrapyrrole biosynthetic process"/>
    <property type="evidence" value="ECO:0007669"/>
    <property type="project" value="InterPro"/>
</dbReference>
<reference evidence="2" key="2">
    <citation type="submission" date="2005-12" db="EMBL/GenBank/DDBJ databases">
        <authorList>
            <person name="Sabehi G."/>
            <person name="Beja O."/>
        </authorList>
    </citation>
    <scope>NUCLEOTIDE SEQUENCE</scope>
</reference>
<feature type="domain" description="Tetrapyrrole biosynthesis uroporphyrinogen III synthase" evidence="1">
    <location>
        <begin position="39"/>
        <end position="184"/>
    </location>
</feature>
<reference evidence="2" key="1">
    <citation type="journal article" date="2004" name="Environ. Microbiol.">
        <title>Different SAR86 subgroups harbour divergent proteorhodopsins.</title>
        <authorList>
            <person name="Sabehi G."/>
            <person name="Beja O."/>
            <person name="Suzuki M.T."/>
            <person name="Preston C.M."/>
            <person name="DeLong E.F."/>
        </authorList>
    </citation>
    <scope>NUCLEOTIDE SEQUENCE</scope>
</reference>